<evidence type="ECO:0000313" key="1">
    <source>
        <dbReference type="EMBL" id="ANH80148.1"/>
    </source>
</evidence>
<sequence>MLRYRNTGRLLLRTMHLLVNCKFGNRSRVTVFIKCKNSAQPLLGLTDYYSVLILLQDTGSTGCKRLS</sequence>
<organism evidence="1 2">
    <name type="scientific">Niabella ginsenosidivorans</name>
    <dbReference type="NCBI Taxonomy" id="1176587"/>
    <lineage>
        <taxon>Bacteria</taxon>
        <taxon>Pseudomonadati</taxon>
        <taxon>Bacteroidota</taxon>
        <taxon>Chitinophagia</taxon>
        <taxon>Chitinophagales</taxon>
        <taxon>Chitinophagaceae</taxon>
        <taxon>Niabella</taxon>
    </lineage>
</organism>
<dbReference type="KEGG" id="nia:A8C56_03345"/>
<proteinExistence type="predicted"/>
<gene>
    <name evidence="1" type="ORF">A8C56_03345</name>
</gene>
<name>A0A1A9HXK1_9BACT</name>
<accession>A0A1A9HXK1</accession>
<dbReference type="STRING" id="1176587.A8C56_03345"/>
<keyword evidence="2" id="KW-1185">Reference proteome</keyword>
<evidence type="ECO:0000313" key="2">
    <source>
        <dbReference type="Proteomes" id="UP000077667"/>
    </source>
</evidence>
<protein>
    <submittedName>
        <fullName evidence="1">Uncharacterized protein</fullName>
    </submittedName>
</protein>
<reference evidence="1 2" key="1">
    <citation type="submission" date="2016-05" db="EMBL/GenBank/DDBJ databases">
        <title>Niabella ginsenosidivorans BS26 whole genome sequencing.</title>
        <authorList>
            <person name="Im W.T."/>
            <person name="Siddiqi M.Z."/>
        </authorList>
    </citation>
    <scope>NUCLEOTIDE SEQUENCE [LARGE SCALE GENOMIC DNA]</scope>
    <source>
        <strain evidence="1 2">BS26</strain>
    </source>
</reference>
<dbReference type="AlphaFoldDB" id="A0A1A9HXK1"/>
<dbReference type="Proteomes" id="UP000077667">
    <property type="component" value="Chromosome"/>
</dbReference>
<dbReference type="EMBL" id="CP015772">
    <property type="protein sequence ID" value="ANH80148.1"/>
    <property type="molecule type" value="Genomic_DNA"/>
</dbReference>